<organism evidence="1 2">
    <name type="scientific">Branchiostoma lanceolatum</name>
    <name type="common">Common lancelet</name>
    <name type="synonym">Amphioxus lanceolatum</name>
    <dbReference type="NCBI Taxonomy" id="7740"/>
    <lineage>
        <taxon>Eukaryota</taxon>
        <taxon>Metazoa</taxon>
        <taxon>Chordata</taxon>
        <taxon>Cephalochordata</taxon>
        <taxon>Leptocardii</taxon>
        <taxon>Amphioxiformes</taxon>
        <taxon>Branchiostomatidae</taxon>
        <taxon>Branchiostoma</taxon>
    </lineage>
</organism>
<dbReference type="EMBL" id="OV696691">
    <property type="protein sequence ID" value="CAH1267022.1"/>
    <property type="molecule type" value="Genomic_DNA"/>
</dbReference>
<accession>A0A8K0A157</accession>
<proteinExistence type="predicted"/>
<dbReference type="AlphaFoldDB" id="A0A8K0A157"/>
<dbReference type="InterPro" id="IPR000643">
    <property type="entry name" value="Iodothyronine_deiodinase"/>
</dbReference>
<gene>
    <name evidence="1" type="primary">Hypp3660</name>
    <name evidence="1" type="ORF">BLAG_LOCUS20507</name>
</gene>
<sequence>MEKRSKKKFPGVFNDYGKLVYEVTSFASWRGRISQEMLNLEAEVFPGGKATDSSLVRLDGSSCRLLQFARAARPLVISFGSNT</sequence>
<dbReference type="Proteomes" id="UP000838412">
    <property type="component" value="Chromosome 6"/>
</dbReference>
<protein>
    <submittedName>
        <fullName evidence="1">Hypp3660 protein</fullName>
    </submittedName>
</protein>
<keyword evidence="2" id="KW-1185">Reference proteome</keyword>
<dbReference type="OrthoDB" id="6379755at2759"/>
<name>A0A8K0A157_BRALA</name>
<dbReference type="Pfam" id="PF00837">
    <property type="entry name" value="T4_deiodinase"/>
    <property type="match status" value="1"/>
</dbReference>
<dbReference type="GO" id="GO:0004800">
    <property type="term" value="F:thyroxine 5'-deiodinase activity"/>
    <property type="evidence" value="ECO:0007669"/>
    <property type="project" value="InterPro"/>
</dbReference>
<evidence type="ECO:0000313" key="2">
    <source>
        <dbReference type="Proteomes" id="UP000838412"/>
    </source>
</evidence>
<reference evidence="1" key="1">
    <citation type="submission" date="2022-01" db="EMBL/GenBank/DDBJ databases">
        <authorList>
            <person name="Braso-Vives M."/>
        </authorList>
    </citation>
    <scope>NUCLEOTIDE SEQUENCE</scope>
</reference>
<evidence type="ECO:0000313" key="1">
    <source>
        <dbReference type="EMBL" id="CAH1267022.1"/>
    </source>
</evidence>
<dbReference type="Gene3D" id="3.40.30.10">
    <property type="entry name" value="Glutaredoxin"/>
    <property type="match status" value="1"/>
</dbReference>